<evidence type="ECO:0000313" key="1">
    <source>
        <dbReference type="Proteomes" id="UP000095286"/>
    </source>
</evidence>
<reference evidence="2" key="1">
    <citation type="submission" date="2016-11" db="UniProtKB">
        <authorList>
            <consortium name="WormBaseParasite"/>
        </authorList>
    </citation>
    <scope>IDENTIFICATION</scope>
    <source>
        <strain evidence="2">KR3021</strain>
    </source>
</reference>
<evidence type="ECO:0000313" key="2">
    <source>
        <dbReference type="WBParaSite" id="RSKR_0000053000.1"/>
    </source>
</evidence>
<protein>
    <submittedName>
        <fullName evidence="2">WD_REPEATS_REGION domain-containing protein</fullName>
    </submittedName>
</protein>
<organism evidence="1 2">
    <name type="scientific">Rhabditophanes sp. KR3021</name>
    <dbReference type="NCBI Taxonomy" id="114890"/>
    <lineage>
        <taxon>Eukaryota</taxon>
        <taxon>Metazoa</taxon>
        <taxon>Ecdysozoa</taxon>
        <taxon>Nematoda</taxon>
        <taxon>Chromadorea</taxon>
        <taxon>Rhabditida</taxon>
        <taxon>Tylenchina</taxon>
        <taxon>Panagrolaimomorpha</taxon>
        <taxon>Strongyloidoidea</taxon>
        <taxon>Alloionematidae</taxon>
        <taxon>Rhabditophanes</taxon>
    </lineage>
</organism>
<dbReference type="WBParaSite" id="RSKR_0000053000.1">
    <property type="protein sequence ID" value="RSKR_0000053000.1"/>
    <property type="gene ID" value="RSKR_0000053000"/>
</dbReference>
<accession>A0AC35THC2</accession>
<dbReference type="Proteomes" id="UP000095286">
    <property type="component" value="Unplaced"/>
</dbReference>
<sequence>MKSASKDLKIDTLADKLVNPLQPYKTRPIKLVQYNFKKLVMRQSHQTATKMINAMDISADGNFVVTSDDEDKVSVFDLTTGELSEVVHSKKYGCDLVVFSKEDLNALHSSTKQNDVIRYLSLEKKAYIRYFSGHSERVISMSTSPIHRQFLSGSQDSTIRAWDVRVSASTGVSTGHLNPLVAYDPVGLIYAVATSDRKIGLYDIRAQDVGPFASFDLVRNGAIEKDTVTGIKFSPDGKNILITTDFDYCATINAFSGNRIRRYTDVRNASHSTYGACYTPCGTHIFVGGEDGRFACYDTNSGECRKKWRSEHTQMVRQLIFHPKYFMLMTASTDIMFWTYDDPIGPNRYGLQPQ</sequence>
<proteinExistence type="predicted"/>
<name>A0AC35THC2_9BILA</name>